<organism evidence="8 9">
    <name type="scientific">Arcobacter nitrofigilis (strain ATCC 33309 / DSM 7299 / CCUG 15893 / LMG 7604 / NCTC 12251 / CI)</name>
    <name type="common">Campylobacter nitrofigilis</name>
    <dbReference type="NCBI Taxonomy" id="572480"/>
    <lineage>
        <taxon>Bacteria</taxon>
        <taxon>Pseudomonadati</taxon>
        <taxon>Campylobacterota</taxon>
        <taxon>Epsilonproteobacteria</taxon>
        <taxon>Campylobacterales</taxon>
        <taxon>Arcobacteraceae</taxon>
        <taxon>Arcobacter</taxon>
    </lineage>
</organism>
<evidence type="ECO:0000256" key="4">
    <source>
        <dbReference type="ARBA" id="ARBA00023027"/>
    </source>
</evidence>
<sequence>MSNFPISLNLENKKILVIGAGKIATSKIKKLLDFTNEITILAPNINEELEKLDIKTLKKEYEREDIEGFNIVIACIDDINLQKEIYKHTREKSILYNCADVFELCDFTFSSIIKKDDLVISISTSGTSPAFSKDLRKYLDKIIPNSVGNFLKEMKKLRDTLPKGEKRMEMSRKKSKEFISSWKKD</sequence>
<proteinExistence type="predicted"/>
<dbReference type="PANTHER" id="PTHR35330">
    <property type="entry name" value="SIROHEME BIOSYNTHESIS PROTEIN MET8"/>
    <property type="match status" value="1"/>
</dbReference>
<reference evidence="8 9" key="1">
    <citation type="journal article" date="2010" name="Stand. Genomic Sci.">
        <title>Complete genome sequence of Arcobacter nitrofigilis type strain (CI).</title>
        <authorList>
            <person name="Pati A."/>
            <person name="Gronow S."/>
            <person name="Lapidus A."/>
            <person name="Copeland A."/>
            <person name="Glavina Del Rio T."/>
            <person name="Nolan M."/>
            <person name="Lucas S."/>
            <person name="Tice H."/>
            <person name="Cheng J.F."/>
            <person name="Han C."/>
            <person name="Chertkov O."/>
            <person name="Bruce D."/>
            <person name="Tapia R."/>
            <person name="Goodwin L."/>
            <person name="Pitluck S."/>
            <person name="Liolios K."/>
            <person name="Ivanova N."/>
            <person name="Mavromatis K."/>
            <person name="Chen A."/>
            <person name="Palaniappan K."/>
            <person name="Land M."/>
            <person name="Hauser L."/>
            <person name="Chang Y.J."/>
            <person name="Jeffries C.D."/>
            <person name="Detter J.C."/>
            <person name="Rohde M."/>
            <person name="Goker M."/>
            <person name="Bristow J."/>
            <person name="Eisen J.A."/>
            <person name="Markowitz V."/>
            <person name="Hugenholtz P."/>
            <person name="Klenk H.P."/>
            <person name="Kyrpides N.C."/>
        </authorList>
    </citation>
    <scope>NUCLEOTIDE SEQUENCE [LARGE SCALE GENOMIC DNA]</scope>
    <source>
        <strain evidence="9">ATCC 33309 / DSM 7299 / CCUG 15893 / LMG 7604 / NCTC 12251 / CI</strain>
    </source>
</reference>
<evidence type="ECO:0000256" key="2">
    <source>
        <dbReference type="ARBA" id="ARBA00012400"/>
    </source>
</evidence>
<name>D5UZL8_ARCNC</name>
<dbReference type="HOGENOM" id="CLU_011276_8_3_7"/>
<gene>
    <name evidence="8" type="ordered locus">Arnit_0590</name>
</gene>
<dbReference type="KEGG" id="ant:Arnit_0590"/>
<evidence type="ECO:0000313" key="8">
    <source>
        <dbReference type="EMBL" id="ADG92255.1"/>
    </source>
</evidence>
<dbReference type="SUPFAM" id="SSF75615">
    <property type="entry name" value="Siroheme synthase middle domains-like"/>
    <property type="match status" value="1"/>
</dbReference>
<feature type="region of interest" description="Disordered" evidence="7">
    <location>
        <begin position="162"/>
        <end position="185"/>
    </location>
</feature>
<dbReference type="PANTHER" id="PTHR35330:SF1">
    <property type="entry name" value="SIROHEME BIOSYNTHESIS PROTEIN MET8"/>
    <property type="match status" value="1"/>
</dbReference>
<keyword evidence="9" id="KW-1185">Reference proteome</keyword>
<dbReference type="GO" id="GO:0019354">
    <property type="term" value="P:siroheme biosynthetic process"/>
    <property type="evidence" value="ECO:0007669"/>
    <property type="project" value="UniProtKB-UniPathway"/>
</dbReference>
<accession>D5UZL8</accession>
<evidence type="ECO:0000256" key="5">
    <source>
        <dbReference type="ARBA" id="ARBA00023244"/>
    </source>
</evidence>
<dbReference type="GO" id="GO:0043115">
    <property type="term" value="F:precorrin-2 dehydrogenase activity"/>
    <property type="evidence" value="ECO:0007669"/>
    <property type="project" value="UniProtKB-EC"/>
</dbReference>
<protein>
    <recommendedName>
        <fullName evidence="2">precorrin-2 dehydrogenase</fullName>
        <ecNumber evidence="2">1.3.1.76</ecNumber>
    </recommendedName>
</protein>
<feature type="compositionally biased region" description="Basic and acidic residues" evidence="7">
    <location>
        <begin position="162"/>
        <end position="172"/>
    </location>
</feature>
<dbReference type="NCBIfam" id="TIGR01470">
    <property type="entry name" value="cysG_Nterm"/>
    <property type="match status" value="1"/>
</dbReference>
<keyword evidence="5" id="KW-0627">Porphyrin biosynthesis</keyword>
<dbReference type="Gene3D" id="3.40.50.720">
    <property type="entry name" value="NAD(P)-binding Rossmann-like Domain"/>
    <property type="match status" value="1"/>
</dbReference>
<dbReference type="UniPathway" id="UPA00262">
    <property type="reaction ID" value="UER00222"/>
</dbReference>
<evidence type="ECO:0000256" key="7">
    <source>
        <dbReference type="SAM" id="MobiDB-lite"/>
    </source>
</evidence>
<comment type="catalytic activity">
    <reaction evidence="6">
        <text>precorrin-2 + NAD(+) = sirohydrochlorin + NADH + 2 H(+)</text>
        <dbReference type="Rhea" id="RHEA:15613"/>
        <dbReference type="ChEBI" id="CHEBI:15378"/>
        <dbReference type="ChEBI" id="CHEBI:57540"/>
        <dbReference type="ChEBI" id="CHEBI:57945"/>
        <dbReference type="ChEBI" id="CHEBI:58351"/>
        <dbReference type="ChEBI" id="CHEBI:58827"/>
        <dbReference type="EC" id="1.3.1.76"/>
    </reaction>
</comment>
<dbReference type="STRING" id="572480.Arnit_0590"/>
<dbReference type="OrthoDB" id="9815856at2"/>
<dbReference type="eggNOG" id="COG1648">
    <property type="taxonomic scope" value="Bacteria"/>
</dbReference>
<dbReference type="AlphaFoldDB" id="D5UZL8"/>
<dbReference type="InterPro" id="IPR036291">
    <property type="entry name" value="NAD(P)-bd_dom_sf"/>
</dbReference>
<dbReference type="Pfam" id="PF13241">
    <property type="entry name" value="NAD_binding_7"/>
    <property type="match status" value="1"/>
</dbReference>
<dbReference type="EMBL" id="CP001999">
    <property type="protein sequence ID" value="ADG92255.1"/>
    <property type="molecule type" value="Genomic_DNA"/>
</dbReference>
<dbReference type="InterPro" id="IPR006367">
    <property type="entry name" value="Sirohaem_synthase_N"/>
</dbReference>
<comment type="pathway">
    <text evidence="1">Porphyrin-containing compound metabolism; siroheme biosynthesis; sirohydrochlorin from precorrin-2: step 1/1.</text>
</comment>
<dbReference type="SUPFAM" id="SSF51735">
    <property type="entry name" value="NAD(P)-binding Rossmann-fold domains"/>
    <property type="match status" value="1"/>
</dbReference>
<dbReference type="Gene3D" id="3.30.160.110">
    <property type="entry name" value="Siroheme synthase, domain 2"/>
    <property type="match status" value="1"/>
</dbReference>
<dbReference type="InterPro" id="IPR028161">
    <property type="entry name" value="Met8-like"/>
</dbReference>
<dbReference type="RefSeq" id="WP_013134400.1">
    <property type="nucleotide sequence ID" value="NC_014166.1"/>
</dbReference>
<evidence type="ECO:0000256" key="6">
    <source>
        <dbReference type="ARBA" id="ARBA00047561"/>
    </source>
</evidence>
<dbReference type="Proteomes" id="UP000000939">
    <property type="component" value="Chromosome"/>
</dbReference>
<evidence type="ECO:0000313" key="9">
    <source>
        <dbReference type="Proteomes" id="UP000000939"/>
    </source>
</evidence>
<keyword evidence="3 8" id="KW-0560">Oxidoreductase</keyword>
<keyword evidence="4" id="KW-0520">NAD</keyword>
<evidence type="ECO:0000256" key="3">
    <source>
        <dbReference type="ARBA" id="ARBA00023002"/>
    </source>
</evidence>
<dbReference type="EC" id="1.3.1.76" evidence="2"/>
<evidence type="ECO:0000256" key="1">
    <source>
        <dbReference type="ARBA" id="ARBA00005010"/>
    </source>
</evidence>
<dbReference type="GO" id="GO:0004325">
    <property type="term" value="F:ferrochelatase activity"/>
    <property type="evidence" value="ECO:0007669"/>
    <property type="project" value="InterPro"/>
</dbReference>